<keyword evidence="3" id="KW-1185">Reference proteome</keyword>
<protein>
    <submittedName>
        <fullName evidence="2">Gamma-glutamylcyclotransferase (GGCT)/AIG2-like uncharacterized protein YtfP</fullName>
    </submittedName>
</protein>
<proteinExistence type="predicted"/>
<reference evidence="2 3" key="1">
    <citation type="submission" date="2023-07" db="EMBL/GenBank/DDBJ databases">
        <title>Sorghum-associated microbial communities from plants grown in Nebraska, USA.</title>
        <authorList>
            <person name="Schachtman D."/>
        </authorList>
    </citation>
    <scope>NUCLEOTIDE SEQUENCE [LARGE SCALE GENOMIC DNA]</scope>
    <source>
        <strain evidence="2 3">CC482</strain>
    </source>
</reference>
<dbReference type="RefSeq" id="WP_307200587.1">
    <property type="nucleotide sequence ID" value="NZ_JAUSST010000004.1"/>
</dbReference>
<organism evidence="2 3">
    <name type="scientific">Paenibacillus harenae</name>
    <dbReference type="NCBI Taxonomy" id="306543"/>
    <lineage>
        <taxon>Bacteria</taxon>
        <taxon>Bacillati</taxon>
        <taxon>Bacillota</taxon>
        <taxon>Bacilli</taxon>
        <taxon>Bacillales</taxon>
        <taxon>Paenibacillaceae</taxon>
        <taxon>Paenibacillus</taxon>
    </lineage>
</organism>
<accession>A0ABT9TUK7</accession>
<dbReference type="Gene3D" id="3.10.490.10">
    <property type="entry name" value="Gamma-glutamyl cyclotransferase-like"/>
    <property type="match status" value="1"/>
</dbReference>
<dbReference type="CDD" id="cd06661">
    <property type="entry name" value="GGCT_like"/>
    <property type="match status" value="1"/>
</dbReference>
<dbReference type="InterPro" id="IPR036568">
    <property type="entry name" value="GGCT-like_sf"/>
</dbReference>
<dbReference type="Proteomes" id="UP001229346">
    <property type="component" value="Unassembled WGS sequence"/>
</dbReference>
<feature type="domain" description="Gamma-glutamylcyclotransferase AIG2-like" evidence="1">
    <location>
        <begin position="4"/>
        <end position="122"/>
    </location>
</feature>
<dbReference type="InterPro" id="IPR013024">
    <property type="entry name" value="GGCT-like"/>
</dbReference>
<gene>
    <name evidence="2" type="ORF">J2T15_000434</name>
</gene>
<dbReference type="SUPFAM" id="SSF110857">
    <property type="entry name" value="Gamma-glutamyl cyclotransferase-like"/>
    <property type="match status" value="1"/>
</dbReference>
<evidence type="ECO:0000313" key="2">
    <source>
        <dbReference type="EMBL" id="MDQ0111018.1"/>
    </source>
</evidence>
<dbReference type="EMBL" id="JAUSSU010000001">
    <property type="protein sequence ID" value="MDQ0111018.1"/>
    <property type="molecule type" value="Genomic_DNA"/>
</dbReference>
<evidence type="ECO:0000313" key="3">
    <source>
        <dbReference type="Proteomes" id="UP001229346"/>
    </source>
</evidence>
<dbReference type="Pfam" id="PF06094">
    <property type="entry name" value="GGACT"/>
    <property type="match status" value="1"/>
</dbReference>
<evidence type="ECO:0000259" key="1">
    <source>
        <dbReference type="Pfam" id="PF06094"/>
    </source>
</evidence>
<sequence length="132" mass="15139">MMRVFIYGTLLPGESNHHVVASFAQTSRPGQIIGRLVDCGSYPAAIRDAESKQRNSIIRGQWIVVDRAGLSSMDKLEEFYGIEENNDYERVWVRDACKSELAGWAYVWSEDRGCPRIEAQYWPDYRSEKEGT</sequence>
<dbReference type="InterPro" id="IPR009288">
    <property type="entry name" value="AIG2-like_dom"/>
</dbReference>
<comment type="caution">
    <text evidence="2">The sequence shown here is derived from an EMBL/GenBank/DDBJ whole genome shotgun (WGS) entry which is preliminary data.</text>
</comment>
<name>A0ABT9TUK7_PAEHA</name>